<sequence>MSPALPGALNAALGGAWAVRPLHASGFCDTWRADGADGTRLFVKTAPGARAAMLRAEAQGLAAIAATRTVHTPEVLALVDLPGGGCLLAMRWLDLAPPDAGFGARLGAALAALHARPQPRYGWEADNFIGATPQANGWAGGDALDDWLGFWRERRLRPMRRRLARQGAAEALLGAVDAVCGALPAFFADGDMPRPSLIHGDLWSGNWGMLADGTPVIYDPAVSCADHEAELAMMELFGSPPAGFWPAYGARQRLRRGYARRRPLYQLYHLLNHALLFGGAYAQQALACARGALAG</sequence>
<organism evidence="1">
    <name type="scientific">mine drainage metagenome</name>
    <dbReference type="NCBI Taxonomy" id="410659"/>
    <lineage>
        <taxon>unclassified sequences</taxon>
        <taxon>metagenomes</taxon>
        <taxon>ecological metagenomes</taxon>
    </lineage>
</organism>
<dbReference type="Gene3D" id="3.90.1200.10">
    <property type="match status" value="1"/>
</dbReference>
<gene>
    <name evidence="1" type="ORF">GALL_280820</name>
</gene>
<dbReference type="InterPro" id="IPR016477">
    <property type="entry name" value="Fructo-/Ketosamine-3-kinase"/>
</dbReference>
<dbReference type="GO" id="GO:0016301">
    <property type="term" value="F:kinase activity"/>
    <property type="evidence" value="ECO:0007669"/>
    <property type="project" value="UniProtKB-KW"/>
</dbReference>
<dbReference type="SUPFAM" id="SSF56112">
    <property type="entry name" value="Protein kinase-like (PK-like)"/>
    <property type="match status" value="1"/>
</dbReference>
<keyword evidence="1" id="KW-0808">Transferase</keyword>
<comment type="caution">
    <text evidence="1">The sequence shown here is derived from an EMBL/GenBank/DDBJ whole genome shotgun (WGS) entry which is preliminary data.</text>
</comment>
<dbReference type="PANTHER" id="PTHR12149">
    <property type="entry name" value="FRUCTOSAMINE 3 KINASE-RELATED PROTEIN"/>
    <property type="match status" value="1"/>
</dbReference>
<protein>
    <submittedName>
        <fullName evidence="1">Fructosamine kinase</fullName>
    </submittedName>
</protein>
<name>A0A1J5RKG4_9ZZZZ</name>
<evidence type="ECO:0000313" key="1">
    <source>
        <dbReference type="EMBL" id="OIQ90035.1"/>
    </source>
</evidence>
<keyword evidence="1" id="KW-0418">Kinase</keyword>
<dbReference type="PANTHER" id="PTHR12149:SF8">
    <property type="entry name" value="PROTEIN-RIBULOSAMINE 3-KINASE"/>
    <property type="match status" value="1"/>
</dbReference>
<dbReference type="PIRSF" id="PIRSF006221">
    <property type="entry name" value="Ketosamine-3-kinase"/>
    <property type="match status" value="1"/>
</dbReference>
<proteinExistence type="predicted"/>
<dbReference type="InterPro" id="IPR011009">
    <property type="entry name" value="Kinase-like_dom_sf"/>
</dbReference>
<dbReference type="Gene3D" id="3.30.200.20">
    <property type="entry name" value="Phosphorylase Kinase, domain 1"/>
    <property type="match status" value="1"/>
</dbReference>
<dbReference type="AlphaFoldDB" id="A0A1J5RKG4"/>
<dbReference type="EMBL" id="MLJW01000307">
    <property type="protein sequence ID" value="OIQ90035.1"/>
    <property type="molecule type" value="Genomic_DNA"/>
</dbReference>
<reference evidence="1" key="1">
    <citation type="submission" date="2016-10" db="EMBL/GenBank/DDBJ databases">
        <title>Sequence of Gallionella enrichment culture.</title>
        <authorList>
            <person name="Poehlein A."/>
            <person name="Muehling M."/>
            <person name="Daniel R."/>
        </authorList>
    </citation>
    <scope>NUCLEOTIDE SEQUENCE</scope>
</reference>
<accession>A0A1J5RKG4</accession>
<dbReference type="Pfam" id="PF03881">
    <property type="entry name" value="Fructosamin_kin"/>
    <property type="match status" value="1"/>
</dbReference>